<reference evidence="4" key="1">
    <citation type="submission" date="2013-03" db="EMBL/GenBank/DDBJ databases">
        <title>Genome sequence of Chthonomonas calidirosea, the first sequenced genome from the Armatimonadetes phylum (formally candidate division OP10).</title>
        <authorList>
            <person name="Lee K.C.Y."/>
            <person name="Morgan X.C."/>
            <person name="Dunfield P.F."/>
            <person name="Tamas I."/>
            <person name="Houghton K.M."/>
            <person name="Vyssotski M."/>
            <person name="Ryan J.L.J."/>
            <person name="Lagutin K."/>
            <person name="McDonald I.R."/>
            <person name="Stott M.B."/>
        </authorList>
    </citation>
    <scope>NUCLEOTIDE SEQUENCE [LARGE SCALE GENOMIC DNA]</scope>
    <source>
        <strain evidence="4">DSM 23976 / ICMP 18418 / T49</strain>
    </source>
</reference>
<dbReference type="KEGG" id="ccz:CCALI_00932"/>
<accession>S0EWN0</accession>
<protein>
    <submittedName>
        <fullName evidence="3">Uncharacterized protein</fullName>
    </submittedName>
</protein>
<dbReference type="EMBL" id="HF951689">
    <property type="protein sequence ID" value="CCW34754.1"/>
    <property type="molecule type" value="Genomic_DNA"/>
</dbReference>
<dbReference type="AlphaFoldDB" id="S0EWN0"/>
<dbReference type="HOGENOM" id="CLU_2877664_0_0_0"/>
<dbReference type="PATRIC" id="fig|1303518.3.peg.944"/>
<evidence type="ECO:0000256" key="2">
    <source>
        <dbReference type="SAM" id="Phobius"/>
    </source>
</evidence>
<evidence type="ECO:0000256" key="1">
    <source>
        <dbReference type="SAM" id="MobiDB-lite"/>
    </source>
</evidence>
<feature type="region of interest" description="Disordered" evidence="1">
    <location>
        <begin position="37"/>
        <end position="63"/>
    </location>
</feature>
<sequence>MQKEIHPGIVAAIVIVLVVIIGLLALRMFHSPAAGRPLTPQQAGLGKPVLPSIPPQPARTGQP</sequence>
<keyword evidence="2" id="KW-1133">Transmembrane helix</keyword>
<keyword evidence="4" id="KW-1185">Reference proteome</keyword>
<keyword evidence="2" id="KW-0472">Membrane</keyword>
<feature type="transmembrane region" description="Helical" evidence="2">
    <location>
        <begin position="6"/>
        <end position="26"/>
    </location>
</feature>
<dbReference type="InParanoid" id="S0EWN0"/>
<keyword evidence="2" id="KW-0812">Transmembrane</keyword>
<dbReference type="Proteomes" id="UP000014227">
    <property type="component" value="Chromosome I"/>
</dbReference>
<evidence type="ECO:0000313" key="3">
    <source>
        <dbReference type="EMBL" id="CCW34754.1"/>
    </source>
</evidence>
<evidence type="ECO:0000313" key="4">
    <source>
        <dbReference type="Proteomes" id="UP000014227"/>
    </source>
</evidence>
<proteinExistence type="predicted"/>
<name>S0EWN0_CHTCT</name>
<organism evidence="3 4">
    <name type="scientific">Chthonomonas calidirosea (strain DSM 23976 / ICMP 18418 / T49)</name>
    <dbReference type="NCBI Taxonomy" id="1303518"/>
    <lineage>
        <taxon>Bacteria</taxon>
        <taxon>Bacillati</taxon>
        <taxon>Armatimonadota</taxon>
        <taxon>Chthonomonadia</taxon>
        <taxon>Chthonomonadales</taxon>
        <taxon>Chthonomonadaceae</taxon>
        <taxon>Chthonomonas</taxon>
    </lineage>
</organism>
<dbReference type="STRING" id="454171.CP488_00223"/>
<dbReference type="RefSeq" id="WP_016482308.1">
    <property type="nucleotide sequence ID" value="NC_021487.1"/>
</dbReference>
<gene>
    <name evidence="3" type="ORF">CCALI_00932</name>
</gene>